<comment type="caution">
    <text evidence="2">The sequence shown here is derived from an EMBL/GenBank/DDBJ whole genome shotgun (WGS) entry which is preliminary data.</text>
</comment>
<dbReference type="PANTHER" id="PTHR43312">
    <property type="entry name" value="D-THREO-ALDOSE 1-DEHYDROGENASE"/>
    <property type="match status" value="1"/>
</dbReference>
<dbReference type="Proteomes" id="UP000537130">
    <property type="component" value="Unassembled WGS sequence"/>
</dbReference>
<accession>A0A7W4Z6M4</accession>
<name>A0A7W4Z6M4_9GAMM</name>
<organism evidence="2 3">
    <name type="scientific">Litorivivens lipolytica</name>
    <dbReference type="NCBI Taxonomy" id="1524264"/>
    <lineage>
        <taxon>Bacteria</taxon>
        <taxon>Pseudomonadati</taxon>
        <taxon>Pseudomonadota</taxon>
        <taxon>Gammaproteobacteria</taxon>
        <taxon>Litorivivens</taxon>
    </lineage>
</organism>
<keyword evidence="3" id="KW-1185">Reference proteome</keyword>
<evidence type="ECO:0000313" key="2">
    <source>
        <dbReference type="EMBL" id="MBB3048362.1"/>
    </source>
</evidence>
<evidence type="ECO:0000259" key="1">
    <source>
        <dbReference type="Pfam" id="PF00248"/>
    </source>
</evidence>
<dbReference type="EMBL" id="JACHWY010000003">
    <property type="protein sequence ID" value="MBB3048362.1"/>
    <property type="molecule type" value="Genomic_DNA"/>
</dbReference>
<dbReference type="SUPFAM" id="SSF51430">
    <property type="entry name" value="NAD(P)-linked oxidoreductase"/>
    <property type="match status" value="1"/>
</dbReference>
<dbReference type="InterPro" id="IPR053135">
    <property type="entry name" value="AKR2_Oxidoreductase"/>
</dbReference>
<reference evidence="2 3" key="1">
    <citation type="submission" date="2020-08" db="EMBL/GenBank/DDBJ databases">
        <title>Genomic Encyclopedia of Type Strains, Phase III (KMG-III): the genomes of soil and plant-associated and newly described type strains.</title>
        <authorList>
            <person name="Whitman W."/>
        </authorList>
    </citation>
    <scope>NUCLEOTIDE SEQUENCE [LARGE SCALE GENOMIC DNA]</scope>
    <source>
        <strain evidence="2 3">CECT 8654</strain>
    </source>
</reference>
<evidence type="ECO:0000313" key="3">
    <source>
        <dbReference type="Proteomes" id="UP000537130"/>
    </source>
</evidence>
<sequence length="267" mass="29121">MESALSHRRFGSSDLMVSPLGLGTVKLGRDKGVKYPKDFTIPDDKAAADLIALARDLGINLIDTAPAYGRSEERLGKLLQGQRQDWVICSKVGEEFNNDSGDSHFDFSHRHTRQSIERSLDRLKTDYIDIVLIHSDGRDEHIIQHEGALEALQQCKQEGLIRAIGMSTKTVSGGLLAAELSDAVMVAYNPAHQEESPVLDYCARHGKAAILKKALGSGHLISEQDPAQAAMHFALSHPGVTSAIVGTINPEHLRENAEACQRALLQT</sequence>
<dbReference type="CDD" id="cd19095">
    <property type="entry name" value="AKR_PA4992-like"/>
    <property type="match status" value="1"/>
</dbReference>
<dbReference type="InterPro" id="IPR036812">
    <property type="entry name" value="NAD(P)_OxRdtase_dom_sf"/>
</dbReference>
<dbReference type="AlphaFoldDB" id="A0A7W4Z6M4"/>
<dbReference type="PANTHER" id="PTHR43312:SF1">
    <property type="entry name" value="NADP-DEPENDENT OXIDOREDUCTASE DOMAIN-CONTAINING PROTEIN"/>
    <property type="match status" value="1"/>
</dbReference>
<feature type="domain" description="NADP-dependent oxidoreductase" evidence="1">
    <location>
        <begin position="224"/>
        <end position="264"/>
    </location>
</feature>
<dbReference type="Gene3D" id="3.20.20.100">
    <property type="entry name" value="NADP-dependent oxidoreductase domain"/>
    <property type="match status" value="1"/>
</dbReference>
<feature type="domain" description="NADP-dependent oxidoreductase" evidence="1">
    <location>
        <begin position="19"/>
        <end position="221"/>
    </location>
</feature>
<dbReference type="GO" id="GO:0016491">
    <property type="term" value="F:oxidoreductase activity"/>
    <property type="evidence" value="ECO:0007669"/>
    <property type="project" value="InterPro"/>
</dbReference>
<protein>
    <submittedName>
        <fullName evidence="2">Aryl-alcohol dehydrogenase-like predicted oxidoreductase</fullName>
    </submittedName>
</protein>
<dbReference type="InterPro" id="IPR023210">
    <property type="entry name" value="NADP_OxRdtase_dom"/>
</dbReference>
<dbReference type="PRINTS" id="PR00069">
    <property type="entry name" value="ALDKETRDTASE"/>
</dbReference>
<dbReference type="RefSeq" id="WP_183411150.1">
    <property type="nucleotide sequence ID" value="NZ_JACHWY010000003.1"/>
</dbReference>
<proteinExistence type="predicted"/>
<dbReference type="Pfam" id="PF00248">
    <property type="entry name" value="Aldo_ket_red"/>
    <property type="match status" value="2"/>
</dbReference>
<dbReference type="InterPro" id="IPR020471">
    <property type="entry name" value="AKR"/>
</dbReference>
<gene>
    <name evidence="2" type="ORF">FHR99_002636</name>
</gene>